<keyword evidence="4" id="KW-1185">Reference proteome</keyword>
<organism evidence="3 4">
    <name type="scientific">Tigheibacillus jepli</name>
    <dbReference type="NCBI Taxonomy" id="3035914"/>
    <lineage>
        <taxon>Bacteria</taxon>
        <taxon>Bacillati</taxon>
        <taxon>Bacillota</taxon>
        <taxon>Bacilli</taxon>
        <taxon>Bacillales</taxon>
        <taxon>Bacillaceae</taxon>
        <taxon>Tigheibacillus</taxon>
    </lineage>
</organism>
<keyword evidence="3" id="KW-0969">Cilium</keyword>
<sequence>MQQSAGIMRDVAANEDLLQAKALETSNVDIAQEMAELLMAQRSYQFNSRTISMADQMSGLINQLRS</sequence>
<evidence type="ECO:0000313" key="4">
    <source>
        <dbReference type="Proteomes" id="UP001228376"/>
    </source>
</evidence>
<feature type="domain" description="Flagellar basal-body/hook protein C-terminal" evidence="2">
    <location>
        <begin position="20"/>
        <end position="64"/>
    </location>
</feature>
<accession>A0ABU5CE17</accession>
<dbReference type="SUPFAM" id="SSF64518">
    <property type="entry name" value="Phase 1 flagellin"/>
    <property type="match status" value="1"/>
</dbReference>
<dbReference type="Pfam" id="PF06429">
    <property type="entry name" value="Flg_bbr_C"/>
    <property type="match status" value="1"/>
</dbReference>
<dbReference type="RefSeq" id="WP_320384235.1">
    <property type="nucleotide sequence ID" value="NZ_JAROCA020000001.1"/>
</dbReference>
<evidence type="ECO:0000259" key="2">
    <source>
        <dbReference type="Pfam" id="PF06429"/>
    </source>
</evidence>
<evidence type="ECO:0000313" key="3">
    <source>
        <dbReference type="EMBL" id="MDY0404584.1"/>
    </source>
</evidence>
<protein>
    <submittedName>
        <fullName evidence="3">Flagellar basal body rod C-terminal domain-containing protein</fullName>
    </submittedName>
</protein>
<gene>
    <name evidence="3" type="ORF">P5G51_003440</name>
</gene>
<proteinExistence type="inferred from homology"/>
<evidence type="ECO:0000256" key="1">
    <source>
        <dbReference type="ARBA" id="ARBA00009677"/>
    </source>
</evidence>
<keyword evidence="3" id="KW-0966">Cell projection</keyword>
<dbReference type="Proteomes" id="UP001228376">
    <property type="component" value="Unassembled WGS sequence"/>
</dbReference>
<comment type="caution">
    <text evidence="3">The sequence shown here is derived from an EMBL/GenBank/DDBJ whole genome shotgun (WGS) entry which is preliminary data.</text>
</comment>
<reference evidence="3 4" key="1">
    <citation type="submission" date="2023-10" db="EMBL/GenBank/DDBJ databases">
        <title>179-bfca-hs.</title>
        <authorList>
            <person name="Miliotis G."/>
            <person name="Sengupta P."/>
            <person name="Hameed A."/>
            <person name="Chuvochina M."/>
            <person name="Mcdonagh F."/>
            <person name="Simpson A.C."/>
            <person name="Singh N.K."/>
            <person name="Rekha P.D."/>
            <person name="Raman K."/>
            <person name="Hugenholtz P."/>
            <person name="Venkateswaran K."/>
        </authorList>
    </citation>
    <scope>NUCLEOTIDE SEQUENCE [LARGE SCALE GENOMIC DNA]</scope>
    <source>
        <strain evidence="3 4">179-BFC-A-HS</strain>
    </source>
</reference>
<name>A0ABU5CE17_9BACI</name>
<dbReference type="InterPro" id="IPR010930">
    <property type="entry name" value="Flg_bb/hook_C_dom"/>
</dbReference>
<keyword evidence="3" id="KW-0282">Flagellum</keyword>
<comment type="similarity">
    <text evidence="1">Belongs to the flagella basal body rod proteins family.</text>
</comment>
<dbReference type="EMBL" id="JAROCA020000001">
    <property type="protein sequence ID" value="MDY0404584.1"/>
    <property type="molecule type" value="Genomic_DNA"/>
</dbReference>